<dbReference type="OrthoDB" id="9784461at2"/>
<evidence type="ECO:0000313" key="8">
    <source>
        <dbReference type="Proteomes" id="UP000321058"/>
    </source>
</evidence>
<protein>
    <submittedName>
        <fullName evidence="7">Nucleotide-binding protein</fullName>
    </submittedName>
</protein>
<keyword evidence="3 4" id="KW-0342">GTP-binding</keyword>
<dbReference type="Pfam" id="PF03668">
    <property type="entry name" value="RapZ-like_N"/>
    <property type="match status" value="1"/>
</dbReference>
<evidence type="ECO:0000256" key="4">
    <source>
        <dbReference type="HAMAP-Rule" id="MF_00636"/>
    </source>
</evidence>
<dbReference type="NCBIfam" id="NF003828">
    <property type="entry name" value="PRK05416.1"/>
    <property type="match status" value="1"/>
</dbReference>
<evidence type="ECO:0000313" key="7">
    <source>
        <dbReference type="EMBL" id="GEP62182.1"/>
    </source>
</evidence>
<keyword evidence="1 4" id="KW-0547">Nucleotide-binding</keyword>
<dbReference type="Pfam" id="PF22740">
    <property type="entry name" value="PapZ_C"/>
    <property type="match status" value="1"/>
</dbReference>
<feature type="domain" description="RapZ C-terminal" evidence="6">
    <location>
        <begin position="183"/>
        <end position="301"/>
    </location>
</feature>
<dbReference type="EMBL" id="BKAJ01000336">
    <property type="protein sequence ID" value="GEP62182.1"/>
    <property type="molecule type" value="Genomic_DNA"/>
</dbReference>
<dbReference type="SUPFAM" id="SSF52540">
    <property type="entry name" value="P-loop containing nucleoside triphosphate hydrolases"/>
    <property type="match status" value="1"/>
</dbReference>
<feature type="binding site" evidence="4">
    <location>
        <begin position="77"/>
        <end position="80"/>
    </location>
    <ligand>
        <name>GTP</name>
        <dbReference type="ChEBI" id="CHEBI:37565"/>
    </ligand>
</feature>
<dbReference type="Proteomes" id="UP000321058">
    <property type="component" value="Unassembled WGS sequence"/>
</dbReference>
<dbReference type="GO" id="GO:0005524">
    <property type="term" value="F:ATP binding"/>
    <property type="evidence" value="ECO:0007669"/>
    <property type="project" value="UniProtKB-UniRule"/>
</dbReference>
<dbReference type="GO" id="GO:0005525">
    <property type="term" value="F:GTP binding"/>
    <property type="evidence" value="ECO:0007669"/>
    <property type="project" value="UniProtKB-UniRule"/>
</dbReference>
<dbReference type="InterPro" id="IPR027417">
    <property type="entry name" value="P-loop_NTPase"/>
</dbReference>
<gene>
    <name evidence="7" type="ORF">RSO01_93480</name>
</gene>
<dbReference type="InterPro" id="IPR005337">
    <property type="entry name" value="RapZ-like"/>
</dbReference>
<evidence type="ECO:0000259" key="5">
    <source>
        <dbReference type="Pfam" id="PF03668"/>
    </source>
</evidence>
<dbReference type="AlphaFoldDB" id="A0A512NTJ3"/>
<keyword evidence="2 4" id="KW-0067">ATP-binding</keyword>
<feature type="domain" description="RapZ-like N-terminal" evidence="5">
    <location>
        <begin position="21"/>
        <end position="175"/>
    </location>
</feature>
<evidence type="ECO:0000256" key="1">
    <source>
        <dbReference type="ARBA" id="ARBA00022741"/>
    </source>
</evidence>
<dbReference type="PANTHER" id="PTHR30448:SF0">
    <property type="entry name" value="RNASE ADAPTER PROTEIN RAPZ"/>
    <property type="match status" value="1"/>
</dbReference>
<dbReference type="HAMAP" id="MF_00636">
    <property type="entry name" value="RapZ_like"/>
    <property type="match status" value="1"/>
</dbReference>
<evidence type="ECO:0000256" key="3">
    <source>
        <dbReference type="ARBA" id="ARBA00023134"/>
    </source>
</evidence>
<dbReference type="InterPro" id="IPR053931">
    <property type="entry name" value="RapZ_C"/>
</dbReference>
<evidence type="ECO:0000259" key="6">
    <source>
        <dbReference type="Pfam" id="PF22740"/>
    </source>
</evidence>
<dbReference type="InterPro" id="IPR053930">
    <property type="entry name" value="RapZ-like_N"/>
</dbReference>
<dbReference type="PIRSF" id="PIRSF005052">
    <property type="entry name" value="P-loopkin"/>
    <property type="match status" value="1"/>
</dbReference>
<organism evidence="7 8">
    <name type="scientific">Reyranella soli</name>
    <dbReference type="NCBI Taxonomy" id="1230389"/>
    <lineage>
        <taxon>Bacteria</taxon>
        <taxon>Pseudomonadati</taxon>
        <taxon>Pseudomonadota</taxon>
        <taxon>Alphaproteobacteria</taxon>
        <taxon>Hyphomicrobiales</taxon>
        <taxon>Reyranellaceae</taxon>
        <taxon>Reyranella</taxon>
    </lineage>
</organism>
<reference evidence="7 8" key="1">
    <citation type="submission" date="2019-07" db="EMBL/GenBank/DDBJ databases">
        <title>Whole genome shotgun sequence of Reyranella soli NBRC 108950.</title>
        <authorList>
            <person name="Hosoyama A."/>
            <person name="Uohara A."/>
            <person name="Ohji S."/>
            <person name="Ichikawa N."/>
        </authorList>
    </citation>
    <scope>NUCLEOTIDE SEQUENCE [LARGE SCALE GENOMIC DNA]</scope>
    <source>
        <strain evidence="7 8">NBRC 108950</strain>
    </source>
</reference>
<keyword evidence="8" id="KW-1185">Reference proteome</keyword>
<name>A0A512NTJ3_9HYPH</name>
<evidence type="ECO:0000256" key="2">
    <source>
        <dbReference type="ARBA" id="ARBA00022840"/>
    </source>
</evidence>
<sequence>MPDSPATSTTIDQRDTRRPFVLVTGLSGAGRGTALAALEDMGYVAVDNVPLPLLGDLMRSTAGSPGEMAAPLAFGVDTRTYGFEPQDLVRRVHELRLRSDIDTRLLFLDCDSETLQRRYTESRRPHPLAPDRPVKDGIGEERKQLGWVRDSADVVVDTSALSPHQFKQLLVGHFALGRSLGTRLSVMSFSYRRGLPREADLVFDVRFLKNPHYEPTLKPLTGRNQAVAAFVASDPGYRPFIDSLKGLVGPLLPRFDAEGKSYLTIAIGCTGGRHRSVAVAEELAGWLRGAGRSVTLSHRDAEAAGEAGAGGAG</sequence>
<feature type="binding site" evidence="4">
    <location>
        <begin position="25"/>
        <end position="32"/>
    </location>
    <ligand>
        <name>ATP</name>
        <dbReference type="ChEBI" id="CHEBI:30616"/>
    </ligand>
</feature>
<dbReference type="RefSeq" id="WP_147157442.1">
    <property type="nucleotide sequence ID" value="NZ_BKAJ01000336.1"/>
</dbReference>
<proteinExistence type="inferred from homology"/>
<dbReference type="PANTHER" id="PTHR30448">
    <property type="entry name" value="RNASE ADAPTER PROTEIN RAPZ"/>
    <property type="match status" value="1"/>
</dbReference>
<comment type="caution">
    <text evidence="7">The sequence shown here is derived from an EMBL/GenBank/DDBJ whole genome shotgun (WGS) entry which is preliminary data.</text>
</comment>
<accession>A0A512NTJ3</accession>